<dbReference type="HOGENOM" id="CLU_022714_0_0_9"/>
<reference evidence="1 2" key="1">
    <citation type="journal article" date="2007" name="J. Bacteriol.">
        <title>Genome-wide transcriptional changes in Streptococcus gordonii in response to competence signaling peptide.</title>
        <authorList>
            <person name="Vickerman M.M."/>
            <person name="Iobst S."/>
            <person name="Jesionowski A.M."/>
            <person name="Gill S.R."/>
        </authorList>
    </citation>
    <scope>NUCLEOTIDE SEQUENCE [LARGE SCALE GENOMIC DNA]</scope>
    <source>
        <strain evidence="2">Challis / ATCC 35105 / BCRC 15272 / CH1 / DL1 / V288</strain>
    </source>
</reference>
<gene>
    <name evidence="1" type="ordered locus">SGO_0080</name>
</gene>
<name>A8AUE2_STRGC</name>
<evidence type="ECO:0000313" key="1">
    <source>
        <dbReference type="EMBL" id="ABV09612.1"/>
    </source>
</evidence>
<protein>
    <recommendedName>
        <fullName evidence="3">LXG domain-containing protein</fullName>
    </recommendedName>
</protein>
<dbReference type="STRING" id="467705.SGO_0080"/>
<dbReference type="KEGG" id="sgo:SGO_0080"/>
<sequence length="566" mass="61570">MTKYYSNNPDFSSGLQGDSTAVSVSYARSQVTNSLSDIKEVTEVVQNEGLSYLYVPEGDAELGEEMPESTFTTSYDTVERMLNLATRIHSEVLERIDNKFTTGIDASLESLNSVNGSNNPYTTTHLSYQVIKMKSETQGIAGTETKYYTLAELLNYETSPLEATKEVYLQRVKELRKQFESTSLEMDEDVKLALFGGPSNLSNKTDEDLLSMFFEYTQIGNYSRLKYFQWQEDNKEWLEPLEQYLGVALLAVAVIASVVSVGAASPTVVAAATAVATTTTVAGAAYGAVEGGYAAATGRTMISGTEINTDDRLWAAAEAVASVATFGLGKAVKVAGATDDIVNAVNRTTNAVDDGVNLSHIAYNTAVKGEDPTLSLVGFGAGKVVGKLAGITKEKNQVKANLDINKGETEFVDGHFTNPELETKYRQYLDKQHRTGEQALEPLDWKRKNDLMTSNREKGRQFEIEKLKAFKETADNVEEQVTIAVTGPSGETVRTRIDAMGYDKETGSLVIHEYKSSPTAPLTANQEKAFEMIRGGAKAVVVGKGKGVFKGGFELPEGTEITVIRP</sequence>
<organism evidence="1 2">
    <name type="scientific">Streptococcus gordonii (strain Challis / ATCC 35105 / BCRC 15272 / CH1 / DL1 / V288)</name>
    <dbReference type="NCBI Taxonomy" id="467705"/>
    <lineage>
        <taxon>Bacteria</taxon>
        <taxon>Bacillati</taxon>
        <taxon>Bacillota</taxon>
        <taxon>Bacilli</taxon>
        <taxon>Lactobacillales</taxon>
        <taxon>Streptococcaceae</taxon>
        <taxon>Streptococcus</taxon>
    </lineage>
</organism>
<keyword evidence="2" id="KW-1185">Reference proteome</keyword>
<dbReference type="AlphaFoldDB" id="A8AUE2"/>
<proteinExistence type="predicted"/>
<dbReference type="RefSeq" id="WP_011999629.1">
    <property type="nucleotide sequence ID" value="NC_009785.1"/>
</dbReference>
<dbReference type="Proteomes" id="UP000001131">
    <property type="component" value="Chromosome"/>
</dbReference>
<evidence type="ECO:0008006" key="3">
    <source>
        <dbReference type="Google" id="ProtNLM"/>
    </source>
</evidence>
<accession>A8AUE2</accession>
<evidence type="ECO:0000313" key="2">
    <source>
        <dbReference type="Proteomes" id="UP000001131"/>
    </source>
</evidence>
<dbReference type="EMBL" id="CP000725">
    <property type="protein sequence ID" value="ABV09612.1"/>
    <property type="molecule type" value="Genomic_DNA"/>
</dbReference>